<proteinExistence type="inferred from homology"/>
<dbReference type="PROSITE" id="PS50801">
    <property type="entry name" value="STAS"/>
    <property type="match status" value="1"/>
</dbReference>
<dbReference type="RefSeq" id="WP_168079106.1">
    <property type="nucleotide sequence ID" value="NZ_BAAAQJ010000020.1"/>
</dbReference>
<name>A0A8J3PLM2_9ACTN</name>
<dbReference type="AlphaFoldDB" id="A0A8J3PLM2"/>
<keyword evidence="5" id="KW-1185">Reference proteome</keyword>
<dbReference type="InterPro" id="IPR036513">
    <property type="entry name" value="STAS_dom_sf"/>
</dbReference>
<comment type="caution">
    <text evidence="4">The sequence shown here is derived from an EMBL/GenBank/DDBJ whole genome shotgun (WGS) entry which is preliminary data.</text>
</comment>
<evidence type="ECO:0000259" key="3">
    <source>
        <dbReference type="PROSITE" id="PS50801"/>
    </source>
</evidence>
<reference evidence="4" key="1">
    <citation type="submission" date="2021-01" db="EMBL/GenBank/DDBJ databases">
        <title>Whole genome shotgun sequence of Planosporangium flavigriseum NBRC 105377.</title>
        <authorList>
            <person name="Komaki H."/>
            <person name="Tamura T."/>
        </authorList>
    </citation>
    <scope>NUCLEOTIDE SEQUENCE</scope>
    <source>
        <strain evidence="4">NBRC 105377</strain>
    </source>
</reference>
<sequence length="126" mass="13433">MSLSIQTRRRGDRETVIALHGEVDYATALDLRATISATLNAGAVDRIVVDLAGVTFLDSTGVGTLVVATRICADHLVEFRVCDPNPFIARLLTVMGVAEMLGIPAAPGLPPRTLRRRILSPASRVA</sequence>
<evidence type="ECO:0000256" key="2">
    <source>
        <dbReference type="RuleBase" id="RU003749"/>
    </source>
</evidence>
<gene>
    <name evidence="4" type="primary">rsbV_3</name>
    <name evidence="4" type="ORF">Pfl04_23710</name>
</gene>
<dbReference type="PANTHER" id="PTHR33495:SF2">
    <property type="entry name" value="ANTI-SIGMA FACTOR ANTAGONIST TM_1081-RELATED"/>
    <property type="match status" value="1"/>
</dbReference>
<feature type="domain" description="STAS" evidence="3">
    <location>
        <begin position="16"/>
        <end position="102"/>
    </location>
</feature>
<comment type="similarity">
    <text evidence="1 2">Belongs to the anti-sigma-factor antagonist family.</text>
</comment>
<dbReference type="SUPFAM" id="SSF52091">
    <property type="entry name" value="SpoIIaa-like"/>
    <property type="match status" value="1"/>
</dbReference>
<evidence type="ECO:0000313" key="5">
    <source>
        <dbReference type="Proteomes" id="UP000653674"/>
    </source>
</evidence>
<dbReference type="NCBIfam" id="TIGR00377">
    <property type="entry name" value="ant_ant_sig"/>
    <property type="match status" value="1"/>
</dbReference>
<evidence type="ECO:0000256" key="1">
    <source>
        <dbReference type="ARBA" id="ARBA00009013"/>
    </source>
</evidence>
<dbReference type="InterPro" id="IPR002645">
    <property type="entry name" value="STAS_dom"/>
</dbReference>
<dbReference type="EMBL" id="BONU01000013">
    <property type="protein sequence ID" value="GIG73967.1"/>
    <property type="molecule type" value="Genomic_DNA"/>
</dbReference>
<dbReference type="PANTHER" id="PTHR33495">
    <property type="entry name" value="ANTI-SIGMA FACTOR ANTAGONIST TM_1081-RELATED-RELATED"/>
    <property type="match status" value="1"/>
</dbReference>
<organism evidence="4 5">
    <name type="scientific">Planosporangium flavigriseum</name>
    <dbReference type="NCBI Taxonomy" id="373681"/>
    <lineage>
        <taxon>Bacteria</taxon>
        <taxon>Bacillati</taxon>
        <taxon>Actinomycetota</taxon>
        <taxon>Actinomycetes</taxon>
        <taxon>Micromonosporales</taxon>
        <taxon>Micromonosporaceae</taxon>
        <taxon>Planosporangium</taxon>
    </lineage>
</organism>
<dbReference type="Proteomes" id="UP000653674">
    <property type="component" value="Unassembled WGS sequence"/>
</dbReference>
<dbReference type="Gene3D" id="3.30.750.24">
    <property type="entry name" value="STAS domain"/>
    <property type="match status" value="1"/>
</dbReference>
<accession>A0A8J3PLM2</accession>
<dbReference type="Pfam" id="PF01740">
    <property type="entry name" value="STAS"/>
    <property type="match status" value="1"/>
</dbReference>
<dbReference type="InterPro" id="IPR003658">
    <property type="entry name" value="Anti-sigma_ant"/>
</dbReference>
<evidence type="ECO:0000313" key="4">
    <source>
        <dbReference type="EMBL" id="GIG73967.1"/>
    </source>
</evidence>
<dbReference type="CDD" id="cd07043">
    <property type="entry name" value="STAS_anti-anti-sigma_factors"/>
    <property type="match status" value="1"/>
</dbReference>
<dbReference type="GO" id="GO:0043856">
    <property type="term" value="F:anti-sigma factor antagonist activity"/>
    <property type="evidence" value="ECO:0007669"/>
    <property type="project" value="InterPro"/>
</dbReference>
<protein>
    <recommendedName>
        <fullName evidence="2">Anti-sigma factor antagonist</fullName>
    </recommendedName>
</protein>